<name>A0A2H1YH91_9FLAO</name>
<comment type="catalytic activity">
    <reaction evidence="3">
        <text>uridine + phosphate = alpha-D-ribose 1-phosphate + uracil</text>
        <dbReference type="Rhea" id="RHEA:24388"/>
        <dbReference type="ChEBI" id="CHEBI:16704"/>
        <dbReference type="ChEBI" id="CHEBI:17568"/>
        <dbReference type="ChEBI" id="CHEBI:43474"/>
        <dbReference type="ChEBI" id="CHEBI:57720"/>
        <dbReference type="EC" id="2.4.2.3"/>
    </reaction>
</comment>
<evidence type="ECO:0000256" key="1">
    <source>
        <dbReference type="ARBA" id="ARBA00011888"/>
    </source>
</evidence>
<evidence type="ECO:0000259" key="4">
    <source>
        <dbReference type="Pfam" id="PF01048"/>
    </source>
</evidence>
<dbReference type="GO" id="GO:0006152">
    <property type="term" value="P:purine nucleoside catabolic process"/>
    <property type="evidence" value="ECO:0007669"/>
    <property type="project" value="TreeGrafter"/>
</dbReference>
<reference evidence="6" key="1">
    <citation type="submission" date="2017-11" db="EMBL/GenBank/DDBJ databases">
        <authorList>
            <person name="Duchaud E."/>
        </authorList>
    </citation>
    <scope>NUCLEOTIDE SEQUENCE [LARGE SCALE GENOMIC DNA]</scope>
    <source>
        <strain evidence="6">Tenacibaculum sp. TNO020</strain>
    </source>
</reference>
<gene>
    <name evidence="5" type="ORF">TNO020_40029</name>
</gene>
<dbReference type="Gene3D" id="3.40.50.1580">
    <property type="entry name" value="Nucleoside phosphorylase domain"/>
    <property type="match status" value="1"/>
</dbReference>
<organism evidence="5 6">
    <name type="scientific">Tenacibaculum piscium</name>
    <dbReference type="NCBI Taxonomy" id="1458515"/>
    <lineage>
        <taxon>Bacteria</taxon>
        <taxon>Pseudomonadati</taxon>
        <taxon>Bacteroidota</taxon>
        <taxon>Flavobacteriia</taxon>
        <taxon>Flavobacteriales</taxon>
        <taxon>Flavobacteriaceae</taxon>
        <taxon>Tenacibaculum</taxon>
    </lineage>
</organism>
<accession>A0A2H1YH91</accession>
<dbReference type="Pfam" id="PF01048">
    <property type="entry name" value="PNP_UDP_1"/>
    <property type="match status" value="1"/>
</dbReference>
<dbReference type="EMBL" id="OENF01000034">
    <property type="protein sequence ID" value="SOS74810.1"/>
    <property type="molecule type" value="Genomic_DNA"/>
</dbReference>
<dbReference type="GO" id="GO:0004731">
    <property type="term" value="F:purine-nucleoside phosphorylase activity"/>
    <property type="evidence" value="ECO:0007669"/>
    <property type="project" value="TreeGrafter"/>
</dbReference>
<dbReference type="SUPFAM" id="SSF53167">
    <property type="entry name" value="Purine and uridine phosphorylases"/>
    <property type="match status" value="1"/>
</dbReference>
<evidence type="ECO:0000313" key="6">
    <source>
        <dbReference type="Proteomes" id="UP000234211"/>
    </source>
</evidence>
<dbReference type="EC" id="2.4.2.3" evidence="1"/>
<dbReference type="AlphaFoldDB" id="A0A2H1YH91"/>
<dbReference type="GO" id="GO:0004850">
    <property type="term" value="F:uridine phosphorylase activity"/>
    <property type="evidence" value="ECO:0007669"/>
    <property type="project" value="UniProtKB-EC"/>
</dbReference>
<dbReference type="OrthoDB" id="9772602at2"/>
<dbReference type="RefSeq" id="WP_101917347.1">
    <property type="nucleotide sequence ID" value="NZ_JAJGWS010000006.1"/>
</dbReference>
<dbReference type="Proteomes" id="UP000234211">
    <property type="component" value="Unassembled WGS sequence"/>
</dbReference>
<proteinExistence type="predicted"/>
<protein>
    <recommendedName>
        <fullName evidence="2">Uridine phosphorylase</fullName>
        <ecNumber evidence="1">2.4.2.3</ecNumber>
    </recommendedName>
</protein>
<dbReference type="InterPro" id="IPR000845">
    <property type="entry name" value="Nucleoside_phosphorylase_d"/>
</dbReference>
<evidence type="ECO:0000256" key="2">
    <source>
        <dbReference type="ARBA" id="ARBA00021980"/>
    </source>
</evidence>
<dbReference type="PANTHER" id="PTHR43691:SF11">
    <property type="entry name" value="FI09636P-RELATED"/>
    <property type="match status" value="1"/>
</dbReference>
<keyword evidence="6" id="KW-1185">Reference proteome</keyword>
<dbReference type="InterPro" id="IPR035994">
    <property type="entry name" value="Nucleoside_phosphorylase_sf"/>
</dbReference>
<dbReference type="CDD" id="cd00436">
    <property type="entry name" value="UP_TbUP-like"/>
    <property type="match status" value="1"/>
</dbReference>
<feature type="domain" description="Nucleoside phosphorylase" evidence="4">
    <location>
        <begin position="30"/>
        <end position="282"/>
    </location>
</feature>
<sequence>MNIQNSELILNADGSIYHLNLKPTHIATDIIFVGDQNRVDKVTQHFDTIDFTTQKREFKTTTGTYKGKRLTVISTGIGPDNIDIVLNELDALVNIDLKTRHVKKTHTQLNITRIGTSGSLQADIPVNSFLLSTHALDLNGMLHSYQITAISHPEIENAFVKHTNWNTEKASPIIIANSTFLEDKLSSEITSEINSGITSNIHSTRVYKGITATAGGFYGPQGRVLRLPLQDATLNNKIDSFEYQNNRITNLEMETSAIYGLSKLLGHNAVSMNAIIANRATGDFSENPEKITADLIIYTLNKLVQ</sequence>
<dbReference type="GO" id="GO:0005829">
    <property type="term" value="C:cytosol"/>
    <property type="evidence" value="ECO:0007669"/>
    <property type="project" value="TreeGrafter"/>
</dbReference>
<evidence type="ECO:0000313" key="5">
    <source>
        <dbReference type="EMBL" id="SOS74810.1"/>
    </source>
</evidence>
<dbReference type="PANTHER" id="PTHR43691">
    <property type="entry name" value="URIDINE PHOSPHORYLASE"/>
    <property type="match status" value="1"/>
</dbReference>
<evidence type="ECO:0000256" key="3">
    <source>
        <dbReference type="ARBA" id="ARBA00048447"/>
    </source>
</evidence>